<keyword evidence="5 6" id="KW-0472">Membrane</keyword>
<feature type="transmembrane region" description="Helical" evidence="6">
    <location>
        <begin position="12"/>
        <end position="36"/>
    </location>
</feature>
<keyword evidence="4 6" id="KW-1133">Transmembrane helix</keyword>
<gene>
    <name evidence="7" type="ORF">KKP3000_001668</name>
</gene>
<evidence type="ECO:0000256" key="2">
    <source>
        <dbReference type="ARBA" id="ARBA00022475"/>
    </source>
</evidence>
<feature type="transmembrane region" description="Helical" evidence="6">
    <location>
        <begin position="48"/>
        <end position="67"/>
    </location>
</feature>
<proteinExistence type="predicted"/>
<evidence type="ECO:0000313" key="8">
    <source>
        <dbReference type="Proteomes" id="UP001579974"/>
    </source>
</evidence>
<evidence type="ECO:0000256" key="4">
    <source>
        <dbReference type="ARBA" id="ARBA00022989"/>
    </source>
</evidence>
<dbReference type="RefSeq" id="WP_275473234.1">
    <property type="nucleotide sequence ID" value="NZ_CP162940.1"/>
</dbReference>
<dbReference type="Gene3D" id="1.20.1740.10">
    <property type="entry name" value="Amino acid/polyamine transporter I"/>
    <property type="match status" value="1"/>
</dbReference>
<sequence length="453" mass="49803">MEREQVTLRRTLTLFPLILFGLAYMAPMIVFGTFGVEDQTTHGLATDAYILALIAMLFTAYSYGRMAKAYPVSGSAYTYVRKSMSSHLGFLIGWVTLLDYFFLPMVIWLIGGVYLSAEIPGVPAWVWIVLFILVTTILNIVGIRISTNVNVMMMAFQFLVIAIFIVLSVEDVLHGMGSGTIVSARPFVSSQFRFPLILAGAAIAGYSFLGFDAVTTMTEETVQPEKTVPRAILLITLVGGVIFIIATYVTQLVYPDYTKFVHADSGASEIAMQIGGHLFTAIFTAGLILAQFSSGISAQSSAARLLYAMGRDTVLPKKFFGRLNERFQTPHLNIVLVGIVGLLALCLTVETSTSFINFGAFSAFAFVNVSVIAHYFFRAGRRKTLLDVLLYFVMPVAGFLFDGWLWLNLDKNALILGAIWLACGVVYLVVLTRGFRRVPPEIHFHSTDDTIGG</sequence>
<evidence type="ECO:0000256" key="3">
    <source>
        <dbReference type="ARBA" id="ARBA00022692"/>
    </source>
</evidence>
<evidence type="ECO:0000256" key="1">
    <source>
        <dbReference type="ARBA" id="ARBA00004651"/>
    </source>
</evidence>
<dbReference type="Proteomes" id="UP001579974">
    <property type="component" value="Unassembled WGS sequence"/>
</dbReference>
<feature type="transmembrane region" description="Helical" evidence="6">
    <location>
        <begin position="413"/>
        <end position="431"/>
    </location>
</feature>
<feature type="transmembrane region" description="Helical" evidence="6">
    <location>
        <begin position="231"/>
        <end position="250"/>
    </location>
</feature>
<feature type="transmembrane region" description="Helical" evidence="6">
    <location>
        <begin position="149"/>
        <end position="169"/>
    </location>
</feature>
<organism evidence="7 8">
    <name type="scientific">Alicyclobacillus fastidiosus</name>
    <dbReference type="NCBI Taxonomy" id="392011"/>
    <lineage>
        <taxon>Bacteria</taxon>
        <taxon>Bacillati</taxon>
        <taxon>Bacillota</taxon>
        <taxon>Bacilli</taxon>
        <taxon>Bacillales</taxon>
        <taxon>Alicyclobacillaceae</taxon>
        <taxon>Alicyclobacillus</taxon>
    </lineage>
</organism>
<protein>
    <submittedName>
        <fullName evidence="7">APC family permease</fullName>
    </submittedName>
</protein>
<evidence type="ECO:0000256" key="5">
    <source>
        <dbReference type="ARBA" id="ARBA00023136"/>
    </source>
</evidence>
<reference evidence="7 8" key="1">
    <citation type="journal article" date="2024" name="Int. J. Mol. Sci.">
        <title>Exploration of Alicyclobacillus spp. Genome in Search of Antibiotic Resistance.</title>
        <authorList>
            <person name="Bucka-Kolendo J."/>
            <person name="Kiousi D.E."/>
            <person name="Dekowska A."/>
            <person name="Mikolajczuk-Szczyrba A."/>
            <person name="Karadedos D.M."/>
            <person name="Michael P."/>
            <person name="Galanis A."/>
            <person name="Sokolowska B."/>
        </authorList>
    </citation>
    <scope>NUCLEOTIDE SEQUENCE [LARGE SCALE GENOMIC DNA]</scope>
    <source>
        <strain evidence="7 8">KKP 3000</strain>
    </source>
</reference>
<comment type="subcellular location">
    <subcellularLocation>
        <location evidence="1">Cell membrane</location>
        <topology evidence="1">Multi-pass membrane protein</topology>
    </subcellularLocation>
</comment>
<feature type="transmembrane region" description="Helical" evidence="6">
    <location>
        <begin position="332"/>
        <end position="349"/>
    </location>
</feature>
<dbReference type="InterPro" id="IPR002293">
    <property type="entry name" value="AA/rel_permease1"/>
</dbReference>
<feature type="transmembrane region" description="Helical" evidence="6">
    <location>
        <begin position="122"/>
        <end position="142"/>
    </location>
</feature>
<evidence type="ECO:0000313" key="7">
    <source>
        <dbReference type="EMBL" id="MFB5192465.1"/>
    </source>
</evidence>
<feature type="transmembrane region" description="Helical" evidence="6">
    <location>
        <begin position="88"/>
        <end position="110"/>
    </location>
</feature>
<feature type="transmembrane region" description="Helical" evidence="6">
    <location>
        <begin position="388"/>
        <end position="407"/>
    </location>
</feature>
<dbReference type="InterPro" id="IPR050367">
    <property type="entry name" value="APC_superfamily"/>
</dbReference>
<dbReference type="PIRSF" id="PIRSF006060">
    <property type="entry name" value="AA_transporter"/>
    <property type="match status" value="1"/>
</dbReference>
<dbReference type="Pfam" id="PF13520">
    <property type="entry name" value="AA_permease_2"/>
    <property type="match status" value="1"/>
</dbReference>
<dbReference type="PANTHER" id="PTHR42770">
    <property type="entry name" value="AMINO ACID TRANSPORTER-RELATED"/>
    <property type="match status" value="1"/>
</dbReference>
<dbReference type="EMBL" id="JBDXSU010000022">
    <property type="protein sequence ID" value="MFB5192465.1"/>
    <property type="molecule type" value="Genomic_DNA"/>
</dbReference>
<accession>A0ABV5AKY5</accession>
<dbReference type="PANTHER" id="PTHR42770:SF8">
    <property type="entry name" value="PUTRESCINE IMPORTER PUUP"/>
    <property type="match status" value="1"/>
</dbReference>
<feature type="transmembrane region" description="Helical" evidence="6">
    <location>
        <begin position="355"/>
        <end position="376"/>
    </location>
</feature>
<keyword evidence="2" id="KW-1003">Cell membrane</keyword>
<comment type="caution">
    <text evidence="7">The sequence shown here is derived from an EMBL/GenBank/DDBJ whole genome shotgun (WGS) entry which is preliminary data.</text>
</comment>
<evidence type="ECO:0000256" key="6">
    <source>
        <dbReference type="SAM" id="Phobius"/>
    </source>
</evidence>
<keyword evidence="8" id="KW-1185">Reference proteome</keyword>
<name>A0ABV5AKY5_9BACL</name>
<feature type="transmembrane region" description="Helical" evidence="6">
    <location>
        <begin position="192"/>
        <end position="211"/>
    </location>
</feature>
<keyword evidence="3 6" id="KW-0812">Transmembrane</keyword>
<feature type="transmembrane region" description="Helical" evidence="6">
    <location>
        <begin position="270"/>
        <end position="290"/>
    </location>
</feature>